<name>A0A3S5AX86_9PLAT</name>
<dbReference type="Proteomes" id="UP000784294">
    <property type="component" value="Unassembled WGS sequence"/>
</dbReference>
<protein>
    <submittedName>
        <fullName evidence="1">Uncharacterized protein</fullName>
    </submittedName>
</protein>
<dbReference type="AlphaFoldDB" id="A0A3S5AX86"/>
<organism evidence="1 2">
    <name type="scientific">Protopolystoma xenopodis</name>
    <dbReference type="NCBI Taxonomy" id="117903"/>
    <lineage>
        <taxon>Eukaryota</taxon>
        <taxon>Metazoa</taxon>
        <taxon>Spiralia</taxon>
        <taxon>Lophotrochozoa</taxon>
        <taxon>Platyhelminthes</taxon>
        <taxon>Monogenea</taxon>
        <taxon>Polyopisthocotylea</taxon>
        <taxon>Polystomatidea</taxon>
        <taxon>Polystomatidae</taxon>
        <taxon>Protopolystoma</taxon>
    </lineage>
</organism>
<reference evidence="1" key="1">
    <citation type="submission" date="2018-11" db="EMBL/GenBank/DDBJ databases">
        <authorList>
            <consortium name="Pathogen Informatics"/>
        </authorList>
    </citation>
    <scope>NUCLEOTIDE SEQUENCE</scope>
</reference>
<evidence type="ECO:0000313" key="2">
    <source>
        <dbReference type="Proteomes" id="UP000784294"/>
    </source>
</evidence>
<proteinExistence type="predicted"/>
<gene>
    <name evidence="1" type="ORF">PXEA_LOCUS33397</name>
</gene>
<dbReference type="EMBL" id="CAAALY010263114">
    <property type="protein sequence ID" value="VEL39957.1"/>
    <property type="molecule type" value="Genomic_DNA"/>
</dbReference>
<accession>A0A3S5AX86</accession>
<comment type="caution">
    <text evidence="1">The sequence shown here is derived from an EMBL/GenBank/DDBJ whole genome shotgun (WGS) entry which is preliminary data.</text>
</comment>
<keyword evidence="2" id="KW-1185">Reference proteome</keyword>
<evidence type="ECO:0000313" key="1">
    <source>
        <dbReference type="EMBL" id="VEL39957.1"/>
    </source>
</evidence>
<sequence>MAWRQTLCVPCCLFSLQLHFITPRLHVRIHTHTHIQHTLVHTVTGRTCLHNERVYFSGRCFLFFNVGCQAARSFILPKSSQAGTHLQMRYYLLPWESDRSAEASALVSGESPFVAPACPVWSVWLVHVFPSPPVLDLKARRPS</sequence>